<dbReference type="WBParaSite" id="GPLIN_000699300">
    <property type="protein sequence ID" value="GPLIN_000699300"/>
    <property type="gene ID" value="GPLIN_000699300"/>
</dbReference>
<evidence type="ECO:0000313" key="3">
    <source>
        <dbReference type="WBParaSite" id="GPLIN_000699300"/>
    </source>
</evidence>
<accession>A0A183C299</accession>
<reference evidence="3" key="3">
    <citation type="submission" date="2016-06" db="UniProtKB">
        <authorList>
            <consortium name="WormBaseParasite"/>
        </authorList>
    </citation>
    <scope>IDENTIFICATION</scope>
</reference>
<feature type="compositionally biased region" description="Polar residues" evidence="1">
    <location>
        <begin position="1"/>
        <end position="19"/>
    </location>
</feature>
<evidence type="ECO:0000256" key="1">
    <source>
        <dbReference type="SAM" id="MobiDB-lite"/>
    </source>
</evidence>
<evidence type="ECO:0000313" key="2">
    <source>
        <dbReference type="Proteomes" id="UP000050741"/>
    </source>
</evidence>
<dbReference type="Proteomes" id="UP000050741">
    <property type="component" value="Unassembled WGS sequence"/>
</dbReference>
<reference evidence="2" key="1">
    <citation type="submission" date="2013-12" db="EMBL/GenBank/DDBJ databases">
        <authorList>
            <person name="Aslett M."/>
        </authorList>
    </citation>
    <scope>NUCLEOTIDE SEQUENCE [LARGE SCALE GENOMIC DNA]</scope>
    <source>
        <strain evidence="2">Lindley</strain>
    </source>
</reference>
<keyword evidence="2" id="KW-1185">Reference proteome</keyword>
<name>A0A183C299_GLOPA</name>
<sequence>MYTQMKRSKTQSPLNTGGDQTKDNKYKRSGQVVFRMPKFKKFSEGRGPKEVLSEPVVYINGLPWRIKINHLDAYAKYGWDVHFSRFVGGSSAFPRANQMGIFDDGVEENEAEETAASGGR</sequence>
<protein>
    <submittedName>
        <fullName evidence="3">MATH domain-containing protein</fullName>
    </submittedName>
</protein>
<reference evidence="2" key="2">
    <citation type="submission" date="2014-05" db="EMBL/GenBank/DDBJ databases">
        <title>The genome and life-stage specific transcriptomes of Globodera pallida elucidate key aspects of plant parasitism by a cyst nematode.</title>
        <authorList>
            <person name="Cotton J.A."/>
            <person name="Lilley C.J."/>
            <person name="Jones L.M."/>
            <person name="Kikuchi T."/>
            <person name="Reid A.J."/>
            <person name="Thorpe P."/>
            <person name="Tsai I.J."/>
            <person name="Beasley H."/>
            <person name="Blok V."/>
            <person name="Cock P.J.A."/>
            <person name="Van den Akker S.E."/>
            <person name="Holroyd N."/>
            <person name="Hunt M."/>
            <person name="Mantelin S."/>
            <person name="Naghra H."/>
            <person name="Pain A."/>
            <person name="Palomares-Rius J.E."/>
            <person name="Zarowiecki M."/>
            <person name="Berriman M."/>
            <person name="Jones J.T."/>
            <person name="Urwin P.E."/>
        </authorList>
    </citation>
    <scope>NUCLEOTIDE SEQUENCE [LARGE SCALE GENOMIC DNA]</scope>
    <source>
        <strain evidence="2">Lindley</strain>
    </source>
</reference>
<feature type="region of interest" description="Disordered" evidence="1">
    <location>
        <begin position="1"/>
        <end position="27"/>
    </location>
</feature>
<proteinExistence type="predicted"/>
<dbReference type="AlphaFoldDB" id="A0A183C299"/>
<organism evidence="2 3">
    <name type="scientific">Globodera pallida</name>
    <name type="common">Potato cyst nematode worm</name>
    <name type="synonym">Heterodera pallida</name>
    <dbReference type="NCBI Taxonomy" id="36090"/>
    <lineage>
        <taxon>Eukaryota</taxon>
        <taxon>Metazoa</taxon>
        <taxon>Ecdysozoa</taxon>
        <taxon>Nematoda</taxon>
        <taxon>Chromadorea</taxon>
        <taxon>Rhabditida</taxon>
        <taxon>Tylenchina</taxon>
        <taxon>Tylenchomorpha</taxon>
        <taxon>Tylenchoidea</taxon>
        <taxon>Heteroderidae</taxon>
        <taxon>Heteroderinae</taxon>
        <taxon>Globodera</taxon>
    </lineage>
</organism>